<dbReference type="GO" id="GO:0032259">
    <property type="term" value="P:methylation"/>
    <property type="evidence" value="ECO:0007669"/>
    <property type="project" value="UniProtKB-KW"/>
</dbReference>
<dbReference type="PANTHER" id="PTHR36112">
    <property type="entry name" value="RIBOSOMAL RNA SMALL SUBUNIT METHYLTRANSFERASE J"/>
    <property type="match status" value="1"/>
</dbReference>
<keyword evidence="2" id="KW-1185">Reference proteome</keyword>
<dbReference type="EMBL" id="JBDXSU010000011">
    <property type="protein sequence ID" value="MFB5191518.1"/>
    <property type="molecule type" value="Genomic_DNA"/>
</dbReference>
<reference evidence="1 2" key="1">
    <citation type="journal article" date="2024" name="Int. J. Mol. Sci.">
        <title>Exploration of Alicyclobacillus spp. Genome in Search of Antibiotic Resistance.</title>
        <authorList>
            <person name="Bucka-Kolendo J."/>
            <person name="Kiousi D.E."/>
            <person name="Dekowska A."/>
            <person name="Mikolajczuk-Szczyrba A."/>
            <person name="Karadedos D.M."/>
            <person name="Michael P."/>
            <person name="Galanis A."/>
            <person name="Sokolowska B."/>
        </authorList>
    </citation>
    <scope>NUCLEOTIDE SEQUENCE [LARGE SCALE GENOMIC DNA]</scope>
    <source>
        <strain evidence="1 2">KKP 3000</strain>
    </source>
</reference>
<dbReference type="Proteomes" id="UP001579974">
    <property type="component" value="Unassembled WGS sequence"/>
</dbReference>
<keyword evidence="1" id="KW-0808">Transferase</keyword>
<organism evidence="1 2">
    <name type="scientific">Alicyclobacillus fastidiosus</name>
    <dbReference type="NCBI Taxonomy" id="392011"/>
    <lineage>
        <taxon>Bacteria</taxon>
        <taxon>Bacillati</taxon>
        <taxon>Bacillota</taxon>
        <taxon>Bacilli</taxon>
        <taxon>Bacillales</taxon>
        <taxon>Alicyclobacillaceae</taxon>
        <taxon>Alicyclobacillus</taxon>
    </lineage>
</organism>
<dbReference type="PANTHER" id="PTHR36112:SF1">
    <property type="entry name" value="RIBOSOMAL RNA SMALL SUBUNIT METHYLTRANSFERASE J"/>
    <property type="match status" value="1"/>
</dbReference>
<comment type="caution">
    <text evidence="1">The sequence shown here is derived from an EMBL/GenBank/DDBJ whole genome shotgun (WGS) entry which is preliminary data.</text>
</comment>
<gene>
    <name evidence="1" type="ORF">KKP3000_000291</name>
</gene>
<proteinExistence type="predicted"/>
<dbReference type="InterPro" id="IPR007536">
    <property type="entry name" value="16SrRNA_methylTrfase_J"/>
</dbReference>
<name>A0ABV5AGW7_9BACL</name>
<protein>
    <submittedName>
        <fullName evidence="1">Class I SAM-dependent methyltransferase</fullName>
        <ecNumber evidence="1">2.1.1.-</ecNumber>
    </submittedName>
</protein>
<dbReference type="InterPro" id="IPR029063">
    <property type="entry name" value="SAM-dependent_MTases_sf"/>
</dbReference>
<evidence type="ECO:0000313" key="2">
    <source>
        <dbReference type="Proteomes" id="UP001579974"/>
    </source>
</evidence>
<sequence length="264" mass="29242">MTTPLPAIATAPRNATAEQIELAIRLAKHFNVRYVERGDQGLEQLYERCGVQAIIVADDPVKLWNRAAATPLFFHPSMGAQRIERMERGETDRLLKVMGLGPGQVVVDATLGLGSDALVFAYHVGPSGQVVGLEASPYLYGVLTAVKQFGAARYPEATRLLRAVDIHCVHHLTWLRDQPDDSVDAIYFDPMFRTPEEESSSMAPLRSFAESSALLPEAVEEAKRVARKCVVVKERPTSGVFYRLGLTPDLPRRKIAYGVWNKQV</sequence>
<dbReference type="GO" id="GO:0008168">
    <property type="term" value="F:methyltransferase activity"/>
    <property type="evidence" value="ECO:0007669"/>
    <property type="project" value="UniProtKB-KW"/>
</dbReference>
<dbReference type="Pfam" id="PF04445">
    <property type="entry name" value="SAM_MT"/>
    <property type="match status" value="1"/>
</dbReference>
<keyword evidence="1" id="KW-0489">Methyltransferase</keyword>
<dbReference type="SUPFAM" id="SSF53335">
    <property type="entry name" value="S-adenosyl-L-methionine-dependent methyltransferases"/>
    <property type="match status" value="1"/>
</dbReference>
<dbReference type="RefSeq" id="WP_275476963.1">
    <property type="nucleotide sequence ID" value="NZ_CP162940.1"/>
</dbReference>
<evidence type="ECO:0000313" key="1">
    <source>
        <dbReference type="EMBL" id="MFB5191518.1"/>
    </source>
</evidence>
<dbReference type="Gene3D" id="3.40.50.150">
    <property type="entry name" value="Vaccinia Virus protein VP39"/>
    <property type="match status" value="1"/>
</dbReference>
<accession>A0ABV5AGW7</accession>
<dbReference type="EC" id="2.1.1.-" evidence="1"/>